<keyword evidence="6" id="KW-0732">Signal</keyword>
<proteinExistence type="predicted"/>
<dbReference type="GO" id="GO:0043190">
    <property type="term" value="C:ATP-binding cassette (ABC) transporter complex"/>
    <property type="evidence" value="ECO:0007669"/>
    <property type="project" value="InterPro"/>
</dbReference>
<dbReference type="Pfam" id="PF04069">
    <property type="entry name" value="OpuAC"/>
    <property type="match status" value="1"/>
</dbReference>
<protein>
    <submittedName>
        <fullName evidence="8">ABC transporter, quaternary amine uptake transporter family, substrate-binding protein</fullName>
    </submittedName>
</protein>
<dbReference type="InterPro" id="IPR007210">
    <property type="entry name" value="ABC_Gly_betaine_transp_sub-bd"/>
</dbReference>
<feature type="signal peptide" evidence="6">
    <location>
        <begin position="1"/>
        <end position="22"/>
    </location>
</feature>
<dbReference type="OrthoDB" id="9787902at2"/>
<dbReference type="EMBL" id="AKFT01000118">
    <property type="protein sequence ID" value="EJF43747.1"/>
    <property type="molecule type" value="Genomic_DNA"/>
</dbReference>
<dbReference type="GO" id="GO:0015226">
    <property type="term" value="F:carnitine transmembrane transporter activity"/>
    <property type="evidence" value="ECO:0007669"/>
    <property type="project" value="TreeGrafter"/>
</dbReference>
<evidence type="ECO:0000256" key="3">
    <source>
        <dbReference type="ARBA" id="ARBA00022475"/>
    </source>
</evidence>
<evidence type="ECO:0000256" key="4">
    <source>
        <dbReference type="ARBA" id="ARBA00023136"/>
    </source>
</evidence>
<dbReference type="SUPFAM" id="SSF53850">
    <property type="entry name" value="Periplasmic binding protein-like II"/>
    <property type="match status" value="1"/>
</dbReference>
<dbReference type="PANTHER" id="PTHR47737">
    <property type="entry name" value="GLYCINE BETAINE/PROLINE BETAINE TRANSPORT SYSTEM PERMEASE PROTEIN PROW"/>
    <property type="match status" value="1"/>
</dbReference>
<evidence type="ECO:0000259" key="7">
    <source>
        <dbReference type="Pfam" id="PF04069"/>
    </source>
</evidence>
<dbReference type="PANTHER" id="PTHR47737:SF1">
    <property type="entry name" value="GLYCINE BETAINE_PROLINE BETAINE TRANSPORT SYSTEM PERMEASE PROTEIN PROW"/>
    <property type="match status" value="1"/>
</dbReference>
<reference evidence="8 9" key="1">
    <citation type="submission" date="2012-05" db="EMBL/GenBank/DDBJ databases">
        <authorList>
            <person name="Harkins D.M."/>
            <person name="Madupu R."/>
            <person name="Durkin A.S."/>
            <person name="Torralba M."/>
            <person name="Methe B."/>
            <person name="Sutton G.G."/>
            <person name="Nelson K.E."/>
        </authorList>
    </citation>
    <scope>NUCLEOTIDE SEQUENCE [LARGE SCALE GENOMIC DNA]</scope>
    <source>
        <strain evidence="8 9">F0489</strain>
    </source>
</reference>
<dbReference type="GO" id="GO:0015871">
    <property type="term" value="P:choline transport"/>
    <property type="evidence" value="ECO:0007669"/>
    <property type="project" value="TreeGrafter"/>
</dbReference>
<dbReference type="eggNOG" id="COG2113">
    <property type="taxonomic scope" value="Bacteria"/>
</dbReference>
<evidence type="ECO:0000313" key="9">
    <source>
        <dbReference type="Proteomes" id="UP000002941"/>
    </source>
</evidence>
<gene>
    <name evidence="8" type="ORF">HMPREF1318_0445</name>
</gene>
<evidence type="ECO:0000256" key="5">
    <source>
        <dbReference type="SAM" id="MobiDB-lite"/>
    </source>
</evidence>
<name>J0NGE4_9ACTO</name>
<dbReference type="GO" id="GO:0005275">
    <property type="term" value="F:amine transmembrane transporter activity"/>
    <property type="evidence" value="ECO:0007669"/>
    <property type="project" value="TreeGrafter"/>
</dbReference>
<keyword evidence="9" id="KW-1185">Reference proteome</keyword>
<evidence type="ECO:0000256" key="2">
    <source>
        <dbReference type="ARBA" id="ARBA00022448"/>
    </source>
</evidence>
<keyword evidence="3" id="KW-1003">Cell membrane</keyword>
<comment type="subcellular location">
    <subcellularLocation>
        <location evidence="1">Cell membrane</location>
    </subcellularLocation>
</comment>
<dbReference type="Gene3D" id="3.40.190.100">
    <property type="entry name" value="Glycine betaine-binding periplasmic protein, domain 2"/>
    <property type="match status" value="1"/>
</dbReference>
<keyword evidence="2" id="KW-0813">Transport</keyword>
<accession>J0NGE4</accession>
<dbReference type="Proteomes" id="UP000002941">
    <property type="component" value="Unassembled WGS sequence"/>
</dbReference>
<evidence type="ECO:0000256" key="6">
    <source>
        <dbReference type="SAM" id="SignalP"/>
    </source>
</evidence>
<comment type="caution">
    <text evidence="8">The sequence shown here is derived from an EMBL/GenBank/DDBJ whole genome shotgun (WGS) entry which is preliminary data.</text>
</comment>
<dbReference type="GO" id="GO:0031460">
    <property type="term" value="P:glycine betaine transport"/>
    <property type="evidence" value="ECO:0007669"/>
    <property type="project" value="TreeGrafter"/>
</dbReference>
<feature type="chain" id="PRO_5003736865" evidence="6">
    <location>
        <begin position="23"/>
        <end position="292"/>
    </location>
</feature>
<dbReference type="RefSeq" id="WP_008731741.1">
    <property type="nucleotide sequence ID" value="NZ_AKFT01000118.1"/>
</dbReference>
<evidence type="ECO:0000256" key="1">
    <source>
        <dbReference type="ARBA" id="ARBA00004236"/>
    </source>
</evidence>
<feature type="domain" description="ABC-type glycine betaine transport system substrate-binding" evidence="7">
    <location>
        <begin position="33"/>
        <end position="280"/>
    </location>
</feature>
<organism evidence="8 9">
    <name type="scientific">Actinomyces massiliensis F0489</name>
    <dbReference type="NCBI Taxonomy" id="1125718"/>
    <lineage>
        <taxon>Bacteria</taxon>
        <taxon>Bacillati</taxon>
        <taxon>Actinomycetota</taxon>
        <taxon>Actinomycetes</taxon>
        <taxon>Actinomycetales</taxon>
        <taxon>Actinomycetaceae</taxon>
        <taxon>Actinomyces</taxon>
    </lineage>
</organism>
<dbReference type="PROSITE" id="PS51257">
    <property type="entry name" value="PROKAR_LIPOPROTEIN"/>
    <property type="match status" value="1"/>
</dbReference>
<dbReference type="PATRIC" id="fig|1125718.3.peg.1602"/>
<dbReference type="Gene3D" id="3.10.105.10">
    <property type="entry name" value="Dipeptide-binding Protein, Domain 3"/>
    <property type="match status" value="2"/>
</dbReference>
<dbReference type="CDD" id="cd13639">
    <property type="entry name" value="PBP2_OpuAC_like"/>
    <property type="match status" value="1"/>
</dbReference>
<sequence length="292" mass="32068">MQTSRRTFNAALASLAVGSALAACSGSRSKGKKLTLGFISSWTDGVCMTHLTKIQVEKNGYTTELKDLSEPSVLYTGLSKGDIDLYASAWPEVTHKQYMDQYGESIEDLGSYYGSAKLTWAVPSYSAMNSIADIPGHADELDHKIIGIEDGAGITQISKEKVQPAYGLDDGTWEVKTSSTQAMVTELEKAIDAQKEIVVTLWHPFWAYNKYDVRDLEDPEGALGSGEGLHFLGRKGFTDDFPEVASWLGSLKLEESQYGELESLVSNYGEGKEDDAVTEWSDSHPEFDFKKS</sequence>
<feature type="region of interest" description="Disordered" evidence="5">
    <location>
        <begin position="272"/>
        <end position="292"/>
    </location>
</feature>
<dbReference type="AlphaFoldDB" id="J0NGE4"/>
<keyword evidence="4" id="KW-0472">Membrane</keyword>
<evidence type="ECO:0000313" key="8">
    <source>
        <dbReference type="EMBL" id="EJF43747.1"/>
    </source>
</evidence>